<evidence type="ECO:0000313" key="1">
    <source>
        <dbReference type="EMBL" id="KAL3665028.1"/>
    </source>
</evidence>
<dbReference type="EMBL" id="JBIMZQ010000021">
    <property type="protein sequence ID" value="KAL3665028.1"/>
    <property type="molecule type" value="Genomic_DNA"/>
</dbReference>
<organism evidence="1 2">
    <name type="scientific">Phytophthora oleae</name>
    <dbReference type="NCBI Taxonomy" id="2107226"/>
    <lineage>
        <taxon>Eukaryota</taxon>
        <taxon>Sar</taxon>
        <taxon>Stramenopiles</taxon>
        <taxon>Oomycota</taxon>
        <taxon>Peronosporomycetes</taxon>
        <taxon>Peronosporales</taxon>
        <taxon>Peronosporaceae</taxon>
        <taxon>Phytophthora</taxon>
    </lineage>
</organism>
<reference evidence="1 2" key="1">
    <citation type="submission" date="2024-09" db="EMBL/GenBank/DDBJ databases">
        <title>Genome sequencing and assembly of Phytophthora oleae, isolate VK10A, causative agent of rot of olive drupes.</title>
        <authorList>
            <person name="Conti Taguali S."/>
            <person name="Riolo M."/>
            <person name="La Spada F."/>
            <person name="Cacciola S.O."/>
            <person name="Dionisio G."/>
        </authorList>
    </citation>
    <scope>NUCLEOTIDE SEQUENCE [LARGE SCALE GENOMIC DNA]</scope>
    <source>
        <strain evidence="1 2">VK10A</strain>
    </source>
</reference>
<dbReference type="Proteomes" id="UP001632037">
    <property type="component" value="Unassembled WGS sequence"/>
</dbReference>
<protein>
    <submittedName>
        <fullName evidence="1">Uncharacterized protein</fullName>
    </submittedName>
</protein>
<comment type="caution">
    <text evidence="1">The sequence shown here is derived from an EMBL/GenBank/DDBJ whole genome shotgun (WGS) entry which is preliminary data.</text>
</comment>
<name>A0ABD3FDK1_9STRA</name>
<keyword evidence="2" id="KW-1185">Reference proteome</keyword>
<accession>A0ABD3FDK1</accession>
<evidence type="ECO:0000313" key="2">
    <source>
        <dbReference type="Proteomes" id="UP001632037"/>
    </source>
</evidence>
<sequence length="116" mass="12267">MVAITGLMNMLKEAGIVAGGFDAEAEFSPTTVEESSRRLFKLLKPLVGAITPLSSLGPTEEYLTSTSSHSGFASAKASASCDARSDSSIEPARMTLVPSGAAMLHWREVKEEKAFT</sequence>
<dbReference type="AlphaFoldDB" id="A0ABD3FDK1"/>
<proteinExistence type="predicted"/>
<gene>
    <name evidence="1" type="ORF">V7S43_009666</name>
</gene>